<dbReference type="InterPro" id="IPR016161">
    <property type="entry name" value="Ald_DH/histidinol_DH"/>
</dbReference>
<reference evidence="5 6" key="1">
    <citation type="submission" date="2016-07" db="EMBL/GenBank/DDBJ databases">
        <title>Pervasive Adenine N6-methylation of Active Genes in Fungi.</title>
        <authorList>
            <consortium name="DOE Joint Genome Institute"/>
            <person name="Mondo S.J."/>
            <person name="Dannebaum R.O."/>
            <person name="Kuo R.C."/>
            <person name="Labutti K."/>
            <person name="Haridas S."/>
            <person name="Kuo A."/>
            <person name="Salamov A."/>
            <person name="Ahrendt S.R."/>
            <person name="Lipzen A."/>
            <person name="Sullivan W."/>
            <person name="Andreopoulos W.B."/>
            <person name="Clum A."/>
            <person name="Lindquist E."/>
            <person name="Daum C."/>
            <person name="Ramamoorthy G.K."/>
            <person name="Gryganskyi A."/>
            <person name="Culley D."/>
            <person name="Magnuson J.K."/>
            <person name="James T.Y."/>
            <person name="O'Malley M.A."/>
            <person name="Stajich J.E."/>
            <person name="Spatafora J.W."/>
            <person name="Visel A."/>
            <person name="Grigoriev I.V."/>
        </authorList>
    </citation>
    <scope>NUCLEOTIDE SEQUENCE [LARGE SCALE GENOMIC DNA]</scope>
    <source>
        <strain evidence="5 6">68-887.2</strain>
    </source>
</reference>
<feature type="active site" evidence="2">
    <location>
        <position position="281"/>
    </location>
</feature>
<proteinExistence type="inferred from homology"/>
<feature type="domain" description="Aldehyde dehydrogenase" evidence="4">
    <location>
        <begin position="56"/>
        <end position="504"/>
    </location>
</feature>
<protein>
    <submittedName>
        <fullName evidence="5">Putative aldehyde dehydrogenase</fullName>
    </submittedName>
</protein>
<dbReference type="InterPro" id="IPR015590">
    <property type="entry name" value="Aldehyde_DH_dom"/>
</dbReference>
<evidence type="ECO:0000259" key="4">
    <source>
        <dbReference type="Pfam" id="PF00171"/>
    </source>
</evidence>
<dbReference type="STRING" id="71784.A0A1Y2BFA0"/>
<organism evidence="5 6">
    <name type="scientific">Naematelia encephala</name>
    <dbReference type="NCBI Taxonomy" id="71784"/>
    <lineage>
        <taxon>Eukaryota</taxon>
        <taxon>Fungi</taxon>
        <taxon>Dikarya</taxon>
        <taxon>Basidiomycota</taxon>
        <taxon>Agaricomycotina</taxon>
        <taxon>Tremellomycetes</taxon>
        <taxon>Tremellales</taxon>
        <taxon>Naemateliaceae</taxon>
        <taxon>Naematelia</taxon>
    </lineage>
</organism>
<dbReference type="InterPro" id="IPR050740">
    <property type="entry name" value="Aldehyde_DH_Superfamily"/>
</dbReference>
<name>A0A1Y2BFA0_9TREE</name>
<gene>
    <name evidence="5" type="ORF">BCR39DRAFT_520575</name>
</gene>
<comment type="similarity">
    <text evidence="3">Belongs to the aldehyde dehydrogenase family.</text>
</comment>
<evidence type="ECO:0000256" key="3">
    <source>
        <dbReference type="RuleBase" id="RU003345"/>
    </source>
</evidence>
<dbReference type="SUPFAM" id="SSF53720">
    <property type="entry name" value="ALDH-like"/>
    <property type="match status" value="1"/>
</dbReference>
<dbReference type="Gene3D" id="3.40.309.10">
    <property type="entry name" value="Aldehyde Dehydrogenase, Chain A, domain 2"/>
    <property type="match status" value="1"/>
</dbReference>
<evidence type="ECO:0000313" key="6">
    <source>
        <dbReference type="Proteomes" id="UP000193986"/>
    </source>
</evidence>
<dbReference type="InterPro" id="IPR016163">
    <property type="entry name" value="Ald_DH_C"/>
</dbReference>
<evidence type="ECO:0000313" key="5">
    <source>
        <dbReference type="EMBL" id="ORY33513.1"/>
    </source>
</evidence>
<comment type="caution">
    <text evidence="5">The sequence shown here is derived from an EMBL/GenBank/DDBJ whole genome shotgun (WGS) entry which is preliminary data.</text>
</comment>
<accession>A0A1Y2BFA0</accession>
<evidence type="ECO:0000256" key="2">
    <source>
        <dbReference type="PROSITE-ProRule" id="PRU10007"/>
    </source>
</evidence>
<dbReference type="Pfam" id="PF00171">
    <property type="entry name" value="Aldedh"/>
    <property type="match status" value="1"/>
</dbReference>
<dbReference type="PANTHER" id="PTHR43353:SF6">
    <property type="entry name" value="CYTOPLASMIC ALDEHYDE DEHYDROGENASE (EUROFUNG)"/>
    <property type="match status" value="1"/>
</dbReference>
<dbReference type="PROSITE" id="PS00687">
    <property type="entry name" value="ALDEHYDE_DEHYDR_GLU"/>
    <property type="match status" value="1"/>
</dbReference>
<keyword evidence="6" id="KW-1185">Reference proteome</keyword>
<dbReference type="OrthoDB" id="310895at2759"/>
<dbReference type="Proteomes" id="UP000193986">
    <property type="component" value="Unassembled WGS sequence"/>
</dbReference>
<dbReference type="AlphaFoldDB" id="A0A1Y2BFA0"/>
<evidence type="ECO:0000256" key="1">
    <source>
        <dbReference type="ARBA" id="ARBA00023002"/>
    </source>
</evidence>
<dbReference type="Gene3D" id="3.40.605.10">
    <property type="entry name" value="Aldehyde Dehydrogenase, Chain A, domain 1"/>
    <property type="match status" value="1"/>
</dbReference>
<dbReference type="InterPro" id="IPR029510">
    <property type="entry name" value="Ald_DH_CS_GLU"/>
</dbReference>
<dbReference type="EMBL" id="MCFC01000006">
    <property type="protein sequence ID" value="ORY33513.1"/>
    <property type="molecule type" value="Genomic_DNA"/>
</dbReference>
<dbReference type="GO" id="GO:0009450">
    <property type="term" value="P:gamma-aminobutyric acid catabolic process"/>
    <property type="evidence" value="ECO:0007669"/>
    <property type="project" value="TreeGrafter"/>
</dbReference>
<sequence>MASTAVSLSRHTTSRLWQTRRYLSTSLSRAALPKVPLWIRGKAVETSSGGTEIHLHSQTRQEACQVVLAGQTETDLAIRDSQRAFVEWKAHSGWDRRAILTRVLSLLQERFDELAQALKHDVAVSDILIGADQRSASNLVDGASSTAIEIEGSIPQTLDNSLALIFREPFGPTLSIPAFNYPLTLALRSIVYPLACGNTVILKTPTHLPQLYSLFGPLFADAKLPPGCLQILNYSESTVSERVEHIISDPDVGLVNFTGSTSLGRILAAKCGQYLKPSIMELGGKSPAIVLPDADLELAANNILFGAFFNSGQVCMSTERCFVHSDISETFQQVLINAMTALESRSSHGFELVRQGAGEGMDTLVKDAISSGAQLIYPPEESPLNPSESKTSRRPLILSNIPSTSTLSKVESFSPMVALQEFTSTSDLISQVNQHETGLSSSIFTKEYATALDIARNIQAGAVHVNGMTIHDEHTLPFGGVKASGWGRFNGKGAIESFTWTKNVRLSMGHMLPLGAL</sequence>
<dbReference type="GO" id="GO:0004777">
    <property type="term" value="F:succinate-semialdehyde dehydrogenase (NAD+) activity"/>
    <property type="evidence" value="ECO:0007669"/>
    <property type="project" value="TreeGrafter"/>
</dbReference>
<dbReference type="InParanoid" id="A0A1Y2BFA0"/>
<keyword evidence="1 3" id="KW-0560">Oxidoreductase</keyword>
<dbReference type="InterPro" id="IPR016162">
    <property type="entry name" value="Ald_DH_N"/>
</dbReference>
<dbReference type="PANTHER" id="PTHR43353">
    <property type="entry name" value="SUCCINATE-SEMIALDEHYDE DEHYDROGENASE, MITOCHONDRIAL"/>
    <property type="match status" value="1"/>
</dbReference>